<feature type="transmembrane region" description="Helical" evidence="1">
    <location>
        <begin position="29"/>
        <end position="50"/>
    </location>
</feature>
<keyword evidence="3" id="KW-1185">Reference proteome</keyword>
<dbReference type="AlphaFoldDB" id="A0A1H7FAV6"/>
<organism evidence="2 3">
    <name type="scientific">Alkalibacterium pelagium</name>
    <dbReference type="NCBI Taxonomy" id="426702"/>
    <lineage>
        <taxon>Bacteria</taxon>
        <taxon>Bacillati</taxon>
        <taxon>Bacillota</taxon>
        <taxon>Bacilli</taxon>
        <taxon>Lactobacillales</taxon>
        <taxon>Carnobacteriaceae</taxon>
        <taxon>Alkalibacterium</taxon>
    </lineage>
</organism>
<dbReference type="RefSeq" id="WP_091478452.1">
    <property type="nucleotide sequence ID" value="NZ_BJYC01000001.1"/>
</dbReference>
<gene>
    <name evidence="2" type="ORF">SAMN04488099_101255</name>
</gene>
<protein>
    <submittedName>
        <fullName evidence="2">Uncharacterized protein</fullName>
    </submittedName>
</protein>
<proteinExistence type="predicted"/>
<evidence type="ECO:0000313" key="3">
    <source>
        <dbReference type="Proteomes" id="UP000199081"/>
    </source>
</evidence>
<keyword evidence="1" id="KW-0812">Transmembrane</keyword>
<keyword evidence="1" id="KW-1133">Transmembrane helix</keyword>
<accession>A0A1H7FAV6</accession>
<dbReference type="EMBL" id="FNZU01000001">
    <property type="protein sequence ID" value="SEK23236.1"/>
    <property type="molecule type" value="Genomic_DNA"/>
</dbReference>
<feature type="transmembrane region" description="Helical" evidence="1">
    <location>
        <begin position="62"/>
        <end position="80"/>
    </location>
</feature>
<evidence type="ECO:0000256" key="1">
    <source>
        <dbReference type="SAM" id="Phobius"/>
    </source>
</evidence>
<reference evidence="3" key="1">
    <citation type="submission" date="2016-10" db="EMBL/GenBank/DDBJ databases">
        <authorList>
            <person name="Varghese N."/>
            <person name="Submissions S."/>
        </authorList>
    </citation>
    <scope>NUCLEOTIDE SEQUENCE [LARGE SCALE GENOMIC DNA]</scope>
    <source>
        <strain evidence="3">DSM 19183</strain>
    </source>
</reference>
<evidence type="ECO:0000313" key="2">
    <source>
        <dbReference type="EMBL" id="SEK23236.1"/>
    </source>
</evidence>
<sequence length="125" mass="14486">MNKNPSYNKIIFLSVIGLILFLYQYTLGIVGIVILAHVISFMLYILLDKWFKDNSSRTRDKFIIGIISLLIIASTLFHSLDYAGPHNYIIRFWMVSISVFIVWDYIAAAIGSIYKRIKKILFNAF</sequence>
<name>A0A1H7FAV6_9LACT</name>
<feature type="transmembrane region" description="Helical" evidence="1">
    <location>
        <begin position="92"/>
        <end position="114"/>
    </location>
</feature>
<dbReference type="Proteomes" id="UP000199081">
    <property type="component" value="Unassembled WGS sequence"/>
</dbReference>
<keyword evidence="1" id="KW-0472">Membrane</keyword>